<keyword evidence="5" id="KW-0325">Glycoprotein</keyword>
<dbReference type="InterPro" id="IPR004911">
    <property type="entry name" value="Interferon-induced_GILT"/>
</dbReference>
<comment type="similarity">
    <text evidence="2">Belongs to the GILT family.</text>
</comment>
<proteinExistence type="inferred from homology"/>
<dbReference type="GO" id="GO:0005576">
    <property type="term" value="C:extracellular region"/>
    <property type="evidence" value="ECO:0007669"/>
    <property type="project" value="UniProtKB-SubCell"/>
</dbReference>
<name>A0A6B2LKE5_9EUKA</name>
<reference evidence="6" key="1">
    <citation type="journal article" date="2020" name="J. Eukaryot. Microbiol.">
        <title>De novo Sequencing, Assembly and Annotation of the Transcriptome for the Free-Living Testate Amoeba Arcella intermedia.</title>
        <authorList>
            <person name="Ribeiro G.M."/>
            <person name="Porfirio-Sousa A.L."/>
            <person name="Maurer-Alcala X.X."/>
            <person name="Katz L.A."/>
            <person name="Lahr D.J.G."/>
        </authorList>
    </citation>
    <scope>NUCLEOTIDE SEQUENCE</scope>
</reference>
<sequence length="182" mass="19999">MFVMSRCPDANACEALYSGVISQVGTIVDLHVNYIASETSPGSFVCMHGKQECTGNMQQLCAYNYYGGFNYSWWDFIQCQDETQYNIPNNAETCAQTAGVSYPLINDCVTSSLGTNLFSQSLKFTQSLGIKVSCTMNIASQYYCTHDSGTWINCTSSDVPTITSHICDLYQGAQKPVACLNQ</sequence>
<evidence type="ECO:0000256" key="3">
    <source>
        <dbReference type="ARBA" id="ARBA00022525"/>
    </source>
</evidence>
<accession>A0A6B2LKE5</accession>
<keyword evidence="4" id="KW-0732">Signal</keyword>
<organism evidence="6">
    <name type="scientific">Arcella intermedia</name>
    <dbReference type="NCBI Taxonomy" id="1963864"/>
    <lineage>
        <taxon>Eukaryota</taxon>
        <taxon>Amoebozoa</taxon>
        <taxon>Tubulinea</taxon>
        <taxon>Elardia</taxon>
        <taxon>Arcellinida</taxon>
        <taxon>Sphaerothecina</taxon>
        <taxon>Arcellidae</taxon>
        <taxon>Arcella</taxon>
    </lineage>
</organism>
<dbReference type="AlphaFoldDB" id="A0A6B2LKE5"/>
<evidence type="ECO:0000256" key="4">
    <source>
        <dbReference type="ARBA" id="ARBA00022729"/>
    </source>
</evidence>
<evidence type="ECO:0000256" key="5">
    <source>
        <dbReference type="ARBA" id="ARBA00023180"/>
    </source>
</evidence>
<keyword evidence="3" id="KW-0964">Secreted</keyword>
<dbReference type="EMBL" id="GIBP01008496">
    <property type="protein sequence ID" value="NDV37465.1"/>
    <property type="molecule type" value="Transcribed_RNA"/>
</dbReference>
<dbReference type="Pfam" id="PF03227">
    <property type="entry name" value="GILT"/>
    <property type="match status" value="1"/>
</dbReference>
<dbReference type="GO" id="GO:0016671">
    <property type="term" value="F:oxidoreductase activity, acting on a sulfur group of donors, disulfide as acceptor"/>
    <property type="evidence" value="ECO:0007669"/>
    <property type="project" value="InterPro"/>
</dbReference>
<dbReference type="PANTHER" id="PTHR13234">
    <property type="entry name" value="GAMMA-INTERFERON INDUCIBLE LYSOSOMAL THIOL REDUCTASE GILT"/>
    <property type="match status" value="1"/>
</dbReference>
<dbReference type="PANTHER" id="PTHR13234:SF8">
    <property type="entry name" value="GAMMA-INTERFERON-INDUCIBLE LYSOSOMAL THIOL REDUCTASE"/>
    <property type="match status" value="1"/>
</dbReference>
<evidence type="ECO:0000256" key="1">
    <source>
        <dbReference type="ARBA" id="ARBA00004613"/>
    </source>
</evidence>
<evidence type="ECO:0000313" key="6">
    <source>
        <dbReference type="EMBL" id="NDV37465.1"/>
    </source>
</evidence>
<evidence type="ECO:0000256" key="2">
    <source>
        <dbReference type="ARBA" id="ARBA00005679"/>
    </source>
</evidence>
<comment type="subcellular location">
    <subcellularLocation>
        <location evidence="1">Secreted</location>
    </subcellularLocation>
</comment>
<protein>
    <submittedName>
        <fullName evidence="6">Uncharacterized protein</fullName>
    </submittedName>
</protein>